<dbReference type="PANTHER" id="PTHR47197:SF3">
    <property type="entry name" value="DIHYDRO-HEME D1 DEHYDROGENASE"/>
    <property type="match status" value="1"/>
</dbReference>
<dbReference type="InterPro" id="IPR051200">
    <property type="entry name" value="Host-pathogen_enzymatic-act"/>
</dbReference>
<organism evidence="2">
    <name type="scientific">Candidatus Parvarchaeum acidiphilum ARMAN-4</name>
    <dbReference type="NCBI Taxonomy" id="662760"/>
    <lineage>
        <taxon>Archaea</taxon>
        <taxon>Candidatus Parvarchaeota</taxon>
        <taxon>Candidatus Parvarchaeum</taxon>
    </lineage>
</organism>
<dbReference type="PANTHER" id="PTHR47197">
    <property type="entry name" value="PROTEIN NIRF"/>
    <property type="match status" value="1"/>
</dbReference>
<evidence type="ECO:0000256" key="1">
    <source>
        <dbReference type="SAM" id="Phobius"/>
    </source>
</evidence>
<dbReference type="NCBIfam" id="TIGR02276">
    <property type="entry name" value="beta_rpt_yvtn"/>
    <property type="match status" value="1"/>
</dbReference>
<dbReference type="InterPro" id="IPR015943">
    <property type="entry name" value="WD40/YVTN_repeat-like_dom_sf"/>
</dbReference>
<evidence type="ECO:0008006" key="3">
    <source>
        <dbReference type="Google" id="ProtNLM"/>
    </source>
</evidence>
<dbReference type="SUPFAM" id="SSF50969">
    <property type="entry name" value="YVTN repeat-like/Quinoprotein amine dehydrogenase"/>
    <property type="match status" value="1"/>
</dbReference>
<reference evidence="2" key="1">
    <citation type="submission" date="2016-10" db="EMBL/GenBank/DDBJ databases">
        <title>New CRISPR-Cas systems from uncultivated microbes.</title>
        <authorList>
            <person name="Burstein D."/>
            <person name="Harrington L.B."/>
            <person name="Strutt S.C."/>
            <person name="Probst A.J."/>
            <person name="Anantharaman K."/>
            <person name="Thomas B.C."/>
            <person name="Doudna J.A."/>
            <person name="Banfield J.F."/>
        </authorList>
    </citation>
    <scope>NUCLEOTIDE SEQUENCE</scope>
    <source>
        <strain evidence="2">ARMAN-4</strain>
    </source>
</reference>
<proteinExistence type="predicted"/>
<dbReference type="EMBL" id="KY040241">
    <property type="protein sequence ID" value="APG80616.1"/>
    <property type="molecule type" value="Genomic_DNA"/>
</dbReference>
<feature type="transmembrane region" description="Helical" evidence="1">
    <location>
        <begin position="40"/>
        <end position="64"/>
    </location>
</feature>
<dbReference type="AlphaFoldDB" id="A0A1L3KS10"/>
<evidence type="ECO:0000313" key="2">
    <source>
        <dbReference type="EMBL" id="APG80616.1"/>
    </source>
</evidence>
<accession>A0A1L3KS10</accession>
<dbReference type="InterPro" id="IPR011964">
    <property type="entry name" value="YVTN_b-propeller_repeat"/>
</dbReference>
<dbReference type="InterPro" id="IPR011044">
    <property type="entry name" value="Quino_amine_DH_bsu"/>
</dbReference>
<sequence length="489" mass="53105">MSFKALNNREKEECSYIYSHTTKHLNFAVKSKRSQSALEYMMTYGWAILIIVIVAVILYSMGIFNPSSSITSTVTGFSDLGAVTANCVPNQGLFLVIGDSTGYPIEVIQLNVTYSGRVFTINESSVILPAKNNEFLVPQACSNLAGSSYSEKVVIKYLEPYQALKGPYISSGYVSGKASSPESYIVDALTSNGYGIQVVSAFSNTIVKSFVSPNPYFVMKSPNGSDILFRSSLNSFSIVDMYNFNQLENITIPNANQGIYSLNGSYLYLLNGSGTSSNLITYNLISHTINKIIPIPTNCIATLGISEQGNIYISTETGWSSCGTSDENEVVVVSPSQGKIIKNITGFSYPVFVKRLNDTILLGNWFSNTVSVINTSTNNYITNITTGPNPQAITYYNSLIYVTVVHSPNSSLLIINPLKNYKVVNNITLPNIYGLQVPGVAIASNGNIYISYRSSPIGHLLELSPTFKVIGNVTLGSGPYEDINVNLGT</sequence>
<keyword evidence="1" id="KW-0472">Membrane</keyword>
<dbReference type="Gene3D" id="2.130.10.10">
    <property type="entry name" value="YVTN repeat-like/Quinoprotein amine dehydrogenase"/>
    <property type="match status" value="1"/>
</dbReference>
<keyword evidence="1" id="KW-0812">Transmembrane</keyword>
<name>A0A1L3KS10_PARA4</name>
<protein>
    <recommendedName>
        <fullName evidence="3">40-residue YVTN family beta-propeller repeat protein</fullName>
    </recommendedName>
</protein>
<keyword evidence="1" id="KW-1133">Transmembrane helix</keyword>